<dbReference type="AlphaFoldDB" id="A0A5B7F2N9"/>
<keyword evidence="2" id="KW-1185">Reference proteome</keyword>
<evidence type="ECO:0000313" key="2">
    <source>
        <dbReference type="Proteomes" id="UP000324222"/>
    </source>
</evidence>
<organism evidence="1 2">
    <name type="scientific">Portunus trituberculatus</name>
    <name type="common">Swimming crab</name>
    <name type="synonym">Neptunus trituberculatus</name>
    <dbReference type="NCBI Taxonomy" id="210409"/>
    <lineage>
        <taxon>Eukaryota</taxon>
        <taxon>Metazoa</taxon>
        <taxon>Ecdysozoa</taxon>
        <taxon>Arthropoda</taxon>
        <taxon>Crustacea</taxon>
        <taxon>Multicrustacea</taxon>
        <taxon>Malacostraca</taxon>
        <taxon>Eumalacostraca</taxon>
        <taxon>Eucarida</taxon>
        <taxon>Decapoda</taxon>
        <taxon>Pleocyemata</taxon>
        <taxon>Brachyura</taxon>
        <taxon>Eubrachyura</taxon>
        <taxon>Portunoidea</taxon>
        <taxon>Portunidae</taxon>
        <taxon>Portuninae</taxon>
        <taxon>Portunus</taxon>
    </lineage>
</organism>
<reference evidence="1 2" key="1">
    <citation type="submission" date="2019-05" db="EMBL/GenBank/DDBJ databases">
        <title>Another draft genome of Portunus trituberculatus and its Hox gene families provides insights of decapod evolution.</title>
        <authorList>
            <person name="Jeong J.-H."/>
            <person name="Song I."/>
            <person name="Kim S."/>
            <person name="Choi T."/>
            <person name="Kim D."/>
            <person name="Ryu S."/>
            <person name="Kim W."/>
        </authorList>
    </citation>
    <scope>NUCLEOTIDE SEQUENCE [LARGE SCALE GENOMIC DNA]</scope>
    <source>
        <tissue evidence="1">Muscle</tissue>
    </source>
</reference>
<proteinExistence type="predicted"/>
<evidence type="ECO:0000313" key="1">
    <source>
        <dbReference type="EMBL" id="MPC39777.1"/>
    </source>
</evidence>
<sequence length="138" mass="15256">MGALAFHSAPNALWNKTHGNDAAAAEDSEQKQVVVVVVETEVVTERVRMIMDGISVVNIVMRICDTMLQTAEPAHLDSLNPDRQTIQVHISNTYSQKSKEALRFSHLNLPLLYHRSTRGYCTTCVVGDGVATSLRHIN</sequence>
<gene>
    <name evidence="1" type="ORF">E2C01_033326</name>
</gene>
<accession>A0A5B7F2N9</accession>
<dbReference type="Proteomes" id="UP000324222">
    <property type="component" value="Unassembled WGS sequence"/>
</dbReference>
<protein>
    <submittedName>
        <fullName evidence="1">Uncharacterized protein</fullName>
    </submittedName>
</protein>
<comment type="caution">
    <text evidence="1">The sequence shown here is derived from an EMBL/GenBank/DDBJ whole genome shotgun (WGS) entry which is preliminary data.</text>
</comment>
<name>A0A5B7F2N9_PORTR</name>
<dbReference type="EMBL" id="VSRR010004475">
    <property type="protein sequence ID" value="MPC39777.1"/>
    <property type="molecule type" value="Genomic_DNA"/>
</dbReference>